<dbReference type="Proteomes" id="UP000798662">
    <property type="component" value="Chromosome 3"/>
</dbReference>
<proteinExistence type="predicted"/>
<reference evidence="1" key="1">
    <citation type="submission" date="2019-11" db="EMBL/GenBank/DDBJ databases">
        <title>Nori genome reveals adaptations in red seaweeds to the harsh intertidal environment.</title>
        <authorList>
            <person name="Wang D."/>
            <person name="Mao Y."/>
        </authorList>
    </citation>
    <scope>NUCLEOTIDE SEQUENCE</scope>
    <source>
        <tissue evidence="1">Gametophyte</tissue>
    </source>
</reference>
<comment type="caution">
    <text evidence="1">The sequence shown here is derived from an EMBL/GenBank/DDBJ whole genome shotgun (WGS) entry which is preliminary data.</text>
</comment>
<gene>
    <name evidence="1" type="ORF">I4F81_011798</name>
</gene>
<organism evidence="1 2">
    <name type="scientific">Pyropia yezoensis</name>
    <name type="common">Susabi-nori</name>
    <name type="synonym">Porphyra yezoensis</name>
    <dbReference type="NCBI Taxonomy" id="2788"/>
    <lineage>
        <taxon>Eukaryota</taxon>
        <taxon>Rhodophyta</taxon>
        <taxon>Bangiophyceae</taxon>
        <taxon>Bangiales</taxon>
        <taxon>Bangiaceae</taxon>
        <taxon>Pyropia</taxon>
    </lineage>
</organism>
<accession>A0ACC3CGU4</accession>
<keyword evidence="2" id="KW-1185">Reference proteome</keyword>
<dbReference type="EMBL" id="CM020620">
    <property type="protein sequence ID" value="KAK1869320.1"/>
    <property type="molecule type" value="Genomic_DNA"/>
</dbReference>
<sequence length="433" mass="46840">MASSDAPIDQMLNSMELGMRGIALLGIDLVRSAHPPRAVNKVFIVLEYGDGSMDNPFYGRVIDCTTDGSSAEFEAAFKQEWWTKRPPFRSGPEKGGAGDDKTSDEGAAAPGASSSDATCPSFTLHSTAAQLSIKNSPKEKSVIPANLMANALHSLGLEAVSQLTAVRVRRIFQEISKNLNEPSGGRARWSWSQACPLQILMNEWSVAADGSGDCVQPLCLYPPWHNSVKTKLASRRSALVLAASMSEYWMYFLCKEFSVKCKLGFAFEDHLTVNEQQRSEVALYNKSICVLLPRDLLTSILEFYPGSGEDVADRSGTSATLQVTRSTIPTLPLTYASICVMKEAHSGNDDIRLSKETFEWLDELSTSGQLFLPGLGSVLSPVAPVAVIASELRAWLASGRAGVHAWRILNLAAGSAGDVAGCREYGGLMTTYR</sequence>
<evidence type="ECO:0000313" key="2">
    <source>
        <dbReference type="Proteomes" id="UP000798662"/>
    </source>
</evidence>
<protein>
    <submittedName>
        <fullName evidence="1">Uncharacterized protein</fullName>
    </submittedName>
</protein>
<name>A0ACC3CGU4_PYRYE</name>
<evidence type="ECO:0000313" key="1">
    <source>
        <dbReference type="EMBL" id="KAK1869320.1"/>
    </source>
</evidence>